<comment type="caution">
    <text evidence="4">The sequence shown here is derived from an EMBL/GenBank/DDBJ whole genome shotgun (WGS) entry which is preliminary data.</text>
</comment>
<dbReference type="PANTHER" id="PTHR31302">
    <property type="entry name" value="TRANSMEMBRANE PROTEIN WITH METALLOPHOSPHOESTERASE DOMAIN-RELATED"/>
    <property type="match status" value="1"/>
</dbReference>
<sequence>MHRFLTGSLKIERLNVAIADLPTHLIGTKLVQLSDFHYEKEGLSDKLLAEAIAASNHADPDLVLLTGDYVTLNPDCIYPLTLQLKHLQSRRGIYGILGNHDINLPHSKSTIIAAFERIGIPILWNELVYPLGSGLAVVGMAEVQSGQFNAQAVFPRINESIPRIILSHNPDTATYLQTLRVDLQLSGHTHGGQIILPIIGPIPAYLKTLRERIPESWRQWIPYLSKDCYKIVERWDWSQGLHQVGNNQLYVSRGLGTYFPGRLFCPPEVTIITLQGHPDKKRE</sequence>
<evidence type="ECO:0000256" key="1">
    <source>
        <dbReference type="ARBA" id="ARBA00022723"/>
    </source>
</evidence>
<dbReference type="InterPro" id="IPR029052">
    <property type="entry name" value="Metallo-depent_PP-like"/>
</dbReference>
<name>A0ABS3FKD7_9CYAN</name>
<proteinExistence type="predicted"/>
<keyword evidence="1" id="KW-0479">Metal-binding</keyword>
<evidence type="ECO:0000256" key="2">
    <source>
        <dbReference type="ARBA" id="ARBA00022801"/>
    </source>
</evidence>
<keyword evidence="5" id="KW-1185">Reference proteome</keyword>
<reference evidence="4 5" key="1">
    <citation type="submission" date="2021-03" db="EMBL/GenBank/DDBJ databases">
        <title>Metabolic Capacity of the Antarctic Cyanobacterium Phormidium pseudopriestleyi that Sustains Oxygenic Photosynthesis in the Presence of Hydrogen Sulfide.</title>
        <authorList>
            <person name="Lumian J.E."/>
            <person name="Jungblut A.D."/>
            <person name="Dillon M.L."/>
            <person name="Hawes I."/>
            <person name="Doran P.T."/>
            <person name="Mackey T.J."/>
            <person name="Dick G.J."/>
            <person name="Grettenberger C.L."/>
            <person name="Sumner D.Y."/>
        </authorList>
    </citation>
    <scope>NUCLEOTIDE SEQUENCE [LARGE SCALE GENOMIC DNA]</scope>
    <source>
        <strain evidence="4 5">FRX01</strain>
    </source>
</reference>
<feature type="domain" description="Calcineurin-like phosphoesterase" evidence="3">
    <location>
        <begin position="29"/>
        <end position="191"/>
    </location>
</feature>
<dbReference type="InterPro" id="IPR004843">
    <property type="entry name" value="Calcineurin-like_PHP"/>
</dbReference>
<dbReference type="InterPro" id="IPR051158">
    <property type="entry name" value="Metallophosphoesterase_sf"/>
</dbReference>
<dbReference type="Proteomes" id="UP000664844">
    <property type="component" value="Unassembled WGS sequence"/>
</dbReference>
<organism evidence="4 5">
    <name type="scientific">Phormidium pseudopriestleyi FRX01</name>
    <dbReference type="NCBI Taxonomy" id="1759528"/>
    <lineage>
        <taxon>Bacteria</taxon>
        <taxon>Bacillati</taxon>
        <taxon>Cyanobacteriota</taxon>
        <taxon>Cyanophyceae</taxon>
        <taxon>Oscillatoriophycideae</taxon>
        <taxon>Oscillatoriales</taxon>
        <taxon>Oscillatoriaceae</taxon>
        <taxon>Phormidium</taxon>
    </lineage>
</organism>
<accession>A0ABS3FKD7</accession>
<keyword evidence="2" id="KW-0378">Hydrolase</keyword>
<dbReference type="EMBL" id="JAFLQW010000004">
    <property type="protein sequence ID" value="MBO0347542.1"/>
    <property type="molecule type" value="Genomic_DNA"/>
</dbReference>
<evidence type="ECO:0000259" key="3">
    <source>
        <dbReference type="Pfam" id="PF00149"/>
    </source>
</evidence>
<dbReference type="SUPFAM" id="SSF56300">
    <property type="entry name" value="Metallo-dependent phosphatases"/>
    <property type="match status" value="1"/>
</dbReference>
<evidence type="ECO:0000313" key="5">
    <source>
        <dbReference type="Proteomes" id="UP000664844"/>
    </source>
</evidence>
<dbReference type="Pfam" id="PF00149">
    <property type="entry name" value="Metallophos"/>
    <property type="match status" value="1"/>
</dbReference>
<protein>
    <submittedName>
        <fullName evidence="4">Metallophosphoesterase</fullName>
    </submittedName>
</protein>
<dbReference type="RefSeq" id="WP_207086124.1">
    <property type="nucleotide sequence ID" value="NZ_JAFLQW010000004.1"/>
</dbReference>
<gene>
    <name evidence="4" type="ORF">J0895_00120</name>
</gene>
<dbReference type="Gene3D" id="3.60.21.10">
    <property type="match status" value="1"/>
</dbReference>
<evidence type="ECO:0000313" key="4">
    <source>
        <dbReference type="EMBL" id="MBO0347542.1"/>
    </source>
</evidence>
<dbReference type="PANTHER" id="PTHR31302:SF31">
    <property type="entry name" value="PHOSPHODIESTERASE YAEI"/>
    <property type="match status" value="1"/>
</dbReference>